<organism evidence="1 2">
    <name type="scientific">Winogradskyella haliclonae</name>
    <dbReference type="NCBI Taxonomy" id="2048558"/>
    <lineage>
        <taxon>Bacteria</taxon>
        <taxon>Pseudomonadati</taxon>
        <taxon>Bacteroidota</taxon>
        <taxon>Flavobacteriia</taxon>
        <taxon>Flavobacteriales</taxon>
        <taxon>Flavobacteriaceae</taxon>
        <taxon>Winogradskyella</taxon>
    </lineage>
</organism>
<protein>
    <recommendedName>
        <fullName evidence="3">Fibronectin type-III domain-containing protein</fullName>
    </recommendedName>
</protein>
<keyword evidence="2" id="KW-1185">Reference proteome</keyword>
<dbReference type="PROSITE" id="PS51257">
    <property type="entry name" value="PROKAR_LIPOPROTEIN"/>
    <property type="match status" value="1"/>
</dbReference>
<evidence type="ECO:0008006" key="3">
    <source>
        <dbReference type="Google" id="ProtNLM"/>
    </source>
</evidence>
<dbReference type="Proteomes" id="UP000624701">
    <property type="component" value="Unassembled WGS sequence"/>
</dbReference>
<dbReference type="Gene3D" id="2.60.40.10">
    <property type="entry name" value="Immunoglobulins"/>
    <property type="match status" value="1"/>
</dbReference>
<proteinExistence type="predicted"/>
<dbReference type="RefSeq" id="WP_188374649.1">
    <property type="nucleotide sequence ID" value="NZ_BMDQ01000002.1"/>
</dbReference>
<dbReference type="InterPro" id="IPR013783">
    <property type="entry name" value="Ig-like_fold"/>
</dbReference>
<comment type="caution">
    <text evidence="1">The sequence shown here is derived from an EMBL/GenBank/DDBJ whole genome shotgun (WGS) entry which is preliminary data.</text>
</comment>
<sequence>MKNYLSLLFLFVLLSACEEIIEVEDISHEQVSILAPTNNSVLNPSTITFSWQSLEFAENYQLQIATPSFANASQIVEDTLISTTSFGKLLNQGNYEWRVKGLNSAYQTQYQIQAFTIED</sequence>
<dbReference type="EMBL" id="BMDQ01000002">
    <property type="protein sequence ID" value="GGI57739.1"/>
    <property type="molecule type" value="Genomic_DNA"/>
</dbReference>
<name>A0ABQ2BYZ9_9FLAO</name>
<reference evidence="2" key="1">
    <citation type="journal article" date="2019" name="Int. J. Syst. Evol. Microbiol.">
        <title>The Global Catalogue of Microorganisms (GCM) 10K type strain sequencing project: providing services to taxonomists for standard genome sequencing and annotation.</title>
        <authorList>
            <consortium name="The Broad Institute Genomics Platform"/>
            <consortium name="The Broad Institute Genome Sequencing Center for Infectious Disease"/>
            <person name="Wu L."/>
            <person name="Ma J."/>
        </authorList>
    </citation>
    <scope>NUCLEOTIDE SEQUENCE [LARGE SCALE GENOMIC DNA]</scope>
    <source>
        <strain evidence="2">CCM 8681</strain>
    </source>
</reference>
<evidence type="ECO:0000313" key="1">
    <source>
        <dbReference type="EMBL" id="GGI57739.1"/>
    </source>
</evidence>
<evidence type="ECO:0000313" key="2">
    <source>
        <dbReference type="Proteomes" id="UP000624701"/>
    </source>
</evidence>
<accession>A0ABQ2BYZ9</accession>
<gene>
    <name evidence="1" type="ORF">GCM10011444_20480</name>
</gene>